<feature type="domain" description="Metallo-beta-lactamase" evidence="3">
    <location>
        <begin position="12"/>
        <end position="196"/>
    </location>
</feature>
<dbReference type="PANTHER" id="PTHR43084">
    <property type="entry name" value="PERSULFIDE DIOXYGENASE ETHE1"/>
    <property type="match status" value="1"/>
</dbReference>
<keyword evidence="5" id="KW-1185">Reference proteome</keyword>
<dbReference type="AlphaFoldDB" id="A0A6I2M8K3"/>
<evidence type="ECO:0000313" key="4">
    <source>
        <dbReference type="EMBL" id="MRX54438.1"/>
    </source>
</evidence>
<evidence type="ECO:0000259" key="3">
    <source>
        <dbReference type="SMART" id="SM00849"/>
    </source>
</evidence>
<dbReference type="EMBL" id="WKKF01000002">
    <property type="protein sequence ID" value="MRX54438.1"/>
    <property type="molecule type" value="Genomic_DNA"/>
</dbReference>
<feature type="domain" description="Rhodanese" evidence="2">
    <location>
        <begin position="267"/>
        <end position="355"/>
    </location>
</feature>
<dbReference type="Proteomes" id="UP000441585">
    <property type="component" value="Unassembled WGS sequence"/>
</dbReference>
<gene>
    <name evidence="4" type="ORF">GJU41_10685</name>
</gene>
<dbReference type="PANTHER" id="PTHR43084:SF1">
    <property type="entry name" value="PERSULFIDE DIOXYGENASE ETHE1, MITOCHONDRIAL"/>
    <property type="match status" value="1"/>
</dbReference>
<dbReference type="SMART" id="SM00849">
    <property type="entry name" value="Lactamase_B"/>
    <property type="match status" value="1"/>
</dbReference>
<protein>
    <submittedName>
        <fullName evidence="4">MBL fold metallo-hydrolase</fullName>
    </submittedName>
</protein>
<dbReference type="CDD" id="cd07724">
    <property type="entry name" value="POD-like_MBL-fold"/>
    <property type="match status" value="1"/>
</dbReference>
<evidence type="ECO:0000256" key="1">
    <source>
        <dbReference type="ARBA" id="ARBA00022723"/>
    </source>
</evidence>
<dbReference type="FunFam" id="3.40.250.10:FF:000049">
    <property type="entry name" value="Phage shock protein E"/>
    <property type="match status" value="1"/>
</dbReference>
<dbReference type="InterPro" id="IPR001279">
    <property type="entry name" value="Metallo-B-lactamas"/>
</dbReference>
<organism evidence="4 5">
    <name type="scientific">Metabacillus idriensis</name>
    <dbReference type="NCBI Taxonomy" id="324768"/>
    <lineage>
        <taxon>Bacteria</taxon>
        <taxon>Bacillati</taxon>
        <taxon>Bacillota</taxon>
        <taxon>Bacilli</taxon>
        <taxon>Bacillales</taxon>
        <taxon>Bacillaceae</taxon>
        <taxon>Metabacillus</taxon>
    </lineage>
</organism>
<keyword evidence="4" id="KW-0378">Hydrolase</keyword>
<accession>A0A6I2M8K3</accession>
<dbReference type="InterPro" id="IPR036873">
    <property type="entry name" value="Rhodanese-like_dom_sf"/>
</dbReference>
<dbReference type="Gene3D" id="3.40.250.10">
    <property type="entry name" value="Rhodanese-like domain"/>
    <property type="match status" value="2"/>
</dbReference>
<dbReference type="InterPro" id="IPR036866">
    <property type="entry name" value="RibonucZ/Hydroxyglut_hydro"/>
</dbReference>
<dbReference type="GO" id="GO:0006749">
    <property type="term" value="P:glutathione metabolic process"/>
    <property type="evidence" value="ECO:0007669"/>
    <property type="project" value="InterPro"/>
</dbReference>
<proteinExistence type="predicted"/>
<dbReference type="InterPro" id="IPR001763">
    <property type="entry name" value="Rhodanese-like_dom"/>
</dbReference>
<dbReference type="SUPFAM" id="SSF56281">
    <property type="entry name" value="Metallo-hydrolase/oxidoreductase"/>
    <property type="match status" value="1"/>
</dbReference>
<dbReference type="GO" id="GO:0016787">
    <property type="term" value="F:hydrolase activity"/>
    <property type="evidence" value="ECO:0007669"/>
    <property type="project" value="UniProtKB-KW"/>
</dbReference>
<dbReference type="SUPFAM" id="SSF52821">
    <property type="entry name" value="Rhodanese/Cell cycle control phosphatase"/>
    <property type="match status" value="2"/>
</dbReference>
<dbReference type="GO" id="GO:0050313">
    <property type="term" value="F:sulfur dioxygenase activity"/>
    <property type="evidence" value="ECO:0007669"/>
    <property type="project" value="InterPro"/>
</dbReference>
<dbReference type="GO" id="GO:0070813">
    <property type="term" value="P:hydrogen sulfide metabolic process"/>
    <property type="evidence" value="ECO:0007669"/>
    <property type="project" value="TreeGrafter"/>
</dbReference>
<sequence length="470" mass="52474">MFFRSFFDENLAHMSYLIGCQKTGEALVVDPARHIAPYLETAKKEGFDISAITETHIHADYVSGSRELAKTTNAKLFLSDEGDENWKYAFADEFDHQLIKDGSHFMIGKIEMKVIHTPGHTPESLSFLLTDKGGGSDVPMGIFTGDFVFVGDVGRPDLLEKAAGVSGTAETGAASMFDSIWKFKELPDYLQVWPAHGAGSSCGKSLGAVPVTTVGYEKMNNWAFQFENKDEFAEELLKGQPEPPKYFALMKKVNKEGPEFLKEKELHKLTSVKELDEREGIQIIDLRPSESFKKKHYKGSLNIPFAKTFANWSGWLLNYDQPAILICESTQLEQAERMLESVGFDGAEAYIEPDAIEQLDQYESYEEISAAEADEKLRMNPDEYAVIDVRNDAEWEQGHILDAKHIMLGTISDRIDEIPKDKKLLVHCQSGVRSAIGMSLLQAEGFKNAINIKGGYASWENGNLPTTKGE</sequence>
<dbReference type="CDD" id="cd00158">
    <property type="entry name" value="RHOD"/>
    <property type="match status" value="2"/>
</dbReference>
<dbReference type="RefSeq" id="WP_154318577.1">
    <property type="nucleotide sequence ID" value="NZ_CAJGAA010000002.1"/>
</dbReference>
<reference evidence="4 5" key="1">
    <citation type="submission" date="2019-11" db="EMBL/GenBank/DDBJ databases">
        <title>Bacillus idriensis genome.</title>
        <authorList>
            <person name="Konopka E.N."/>
            <person name="Newman J.D."/>
        </authorList>
    </citation>
    <scope>NUCLEOTIDE SEQUENCE [LARGE SCALE GENOMIC DNA]</scope>
    <source>
        <strain evidence="4 5">DSM 19097</strain>
    </source>
</reference>
<dbReference type="InterPro" id="IPR044528">
    <property type="entry name" value="POD-like_MBL-fold"/>
</dbReference>
<evidence type="ECO:0000259" key="2">
    <source>
        <dbReference type="SMART" id="SM00450"/>
    </source>
</evidence>
<evidence type="ECO:0000313" key="5">
    <source>
        <dbReference type="Proteomes" id="UP000441585"/>
    </source>
</evidence>
<name>A0A6I2M8K3_9BACI</name>
<feature type="domain" description="Rhodanese" evidence="2">
    <location>
        <begin position="370"/>
        <end position="465"/>
    </location>
</feature>
<dbReference type="FunFam" id="3.60.15.10:FF:000030">
    <property type="entry name" value="Metallo-beta-lactamase family protein"/>
    <property type="match status" value="1"/>
</dbReference>
<dbReference type="Pfam" id="PF00753">
    <property type="entry name" value="Lactamase_B"/>
    <property type="match status" value="1"/>
</dbReference>
<keyword evidence="1" id="KW-0479">Metal-binding</keyword>
<dbReference type="SMART" id="SM00450">
    <property type="entry name" value="RHOD"/>
    <property type="match status" value="2"/>
</dbReference>
<comment type="caution">
    <text evidence="4">The sequence shown here is derived from an EMBL/GenBank/DDBJ whole genome shotgun (WGS) entry which is preliminary data.</text>
</comment>
<dbReference type="InterPro" id="IPR051682">
    <property type="entry name" value="Mito_Persulfide_Diox"/>
</dbReference>
<dbReference type="Pfam" id="PF00581">
    <property type="entry name" value="Rhodanese"/>
    <property type="match status" value="2"/>
</dbReference>
<dbReference type="GO" id="GO:0046872">
    <property type="term" value="F:metal ion binding"/>
    <property type="evidence" value="ECO:0007669"/>
    <property type="project" value="UniProtKB-KW"/>
</dbReference>
<dbReference type="Gene3D" id="3.60.15.10">
    <property type="entry name" value="Ribonuclease Z/Hydroxyacylglutathione hydrolase-like"/>
    <property type="match status" value="1"/>
</dbReference>